<reference evidence="1 2" key="1">
    <citation type="submission" date="2020-11" db="EMBL/GenBank/DDBJ databases">
        <authorList>
            <person name="Kim M.K."/>
        </authorList>
    </citation>
    <scope>NUCLEOTIDE SEQUENCE [LARGE SCALE GENOMIC DNA]</scope>
    <source>
        <strain evidence="1 2">BT662</strain>
    </source>
</reference>
<organism evidence="1 2">
    <name type="scientific">Hymenobacter ruricola</name>
    <dbReference type="NCBI Taxonomy" id="2791023"/>
    <lineage>
        <taxon>Bacteria</taxon>
        <taxon>Pseudomonadati</taxon>
        <taxon>Bacteroidota</taxon>
        <taxon>Cytophagia</taxon>
        <taxon>Cytophagales</taxon>
        <taxon>Hymenobacteraceae</taxon>
        <taxon>Hymenobacter</taxon>
    </lineage>
</organism>
<protein>
    <submittedName>
        <fullName evidence="1">DUF4304 domain-containing protein</fullName>
    </submittedName>
</protein>
<sequence length="199" mass="23497">MLKTEVQTQFGQLVSEVIWPEFKARNYRKTGNNFRIYHSDGWGKILNIQKSAYRDRNEISFTINTGLYLVKADTMFEEPRAAKFLEPDCLVRNRIGRLNGSNHDLWYDLNELTPALLIQQQVLDDVKGFVLPYLDKIDSVDDIVQQILRERLPKSRQAIQAVFNYGYTQEALNWVEEEIATTIYRTWRQELEDLRKSFK</sequence>
<dbReference type="InterPro" id="IPR025412">
    <property type="entry name" value="DUF4304"/>
</dbReference>
<dbReference type="EMBL" id="JADQDM010000009">
    <property type="protein sequence ID" value="MBF9222791.1"/>
    <property type="molecule type" value="Genomic_DNA"/>
</dbReference>
<comment type="caution">
    <text evidence="1">The sequence shown here is derived from an EMBL/GenBank/DDBJ whole genome shotgun (WGS) entry which is preliminary data.</text>
</comment>
<gene>
    <name evidence="1" type="ORF">I2H31_16930</name>
</gene>
<evidence type="ECO:0000313" key="1">
    <source>
        <dbReference type="EMBL" id="MBF9222791.1"/>
    </source>
</evidence>
<proteinExistence type="predicted"/>
<accession>A0ABS0I747</accession>
<dbReference type="RefSeq" id="WP_196294234.1">
    <property type="nucleotide sequence ID" value="NZ_JADQDM010000009.1"/>
</dbReference>
<dbReference type="Pfam" id="PF14137">
    <property type="entry name" value="DUF4304"/>
    <property type="match status" value="1"/>
</dbReference>
<dbReference type="Proteomes" id="UP000618931">
    <property type="component" value="Unassembled WGS sequence"/>
</dbReference>
<evidence type="ECO:0000313" key="2">
    <source>
        <dbReference type="Proteomes" id="UP000618931"/>
    </source>
</evidence>
<name>A0ABS0I747_9BACT</name>
<keyword evidence="2" id="KW-1185">Reference proteome</keyword>